<accession>A0A2M9CZH1</accession>
<dbReference type="OrthoDB" id="7342392at2"/>
<evidence type="ECO:0000313" key="2">
    <source>
        <dbReference type="EMBL" id="PJJ77138.1"/>
    </source>
</evidence>
<protein>
    <submittedName>
        <fullName evidence="2">Dihydrofolate reductase</fullName>
    </submittedName>
</protein>
<sequence>MARLSATLFMSLDGVVEVEAQDPTQWHFPFFDEPMGAAVAATHAPGTMLFGRVTYDSFAGAWPAREAAGEEDAEFAAELGDKRKIVVSRSPLTFTWRNSEQAEGDLLDVADALRAGDDDAFLTGSPSVVRQLIVAGRLDELHVFVHPALLGRGTRLFPDDGELRLLRLVSSETFPRGVVHLVYAPAT</sequence>
<dbReference type="EMBL" id="PGFE01000001">
    <property type="protein sequence ID" value="PJJ77138.1"/>
    <property type="molecule type" value="Genomic_DNA"/>
</dbReference>
<organism evidence="2 3">
    <name type="scientific">Sediminihabitans luteus</name>
    <dbReference type="NCBI Taxonomy" id="1138585"/>
    <lineage>
        <taxon>Bacteria</taxon>
        <taxon>Bacillati</taxon>
        <taxon>Actinomycetota</taxon>
        <taxon>Actinomycetes</taxon>
        <taxon>Micrococcales</taxon>
        <taxon>Cellulomonadaceae</taxon>
        <taxon>Sediminihabitans</taxon>
    </lineage>
</organism>
<dbReference type="GO" id="GO:0009231">
    <property type="term" value="P:riboflavin biosynthetic process"/>
    <property type="evidence" value="ECO:0007669"/>
    <property type="project" value="InterPro"/>
</dbReference>
<gene>
    <name evidence="2" type="ORF">CLV28_0352</name>
</gene>
<dbReference type="InterPro" id="IPR050765">
    <property type="entry name" value="Riboflavin_Biosynth_HTPR"/>
</dbReference>
<dbReference type="AlphaFoldDB" id="A0A2M9CZH1"/>
<dbReference type="PANTHER" id="PTHR38011">
    <property type="entry name" value="DIHYDROFOLATE REDUCTASE FAMILY PROTEIN (AFU_ORTHOLOGUE AFUA_8G06820)"/>
    <property type="match status" value="1"/>
</dbReference>
<proteinExistence type="predicted"/>
<dbReference type="GO" id="GO:0008703">
    <property type="term" value="F:5-amino-6-(5-phosphoribosylamino)uracil reductase activity"/>
    <property type="evidence" value="ECO:0007669"/>
    <property type="project" value="InterPro"/>
</dbReference>
<reference evidence="2 3" key="1">
    <citation type="submission" date="2017-11" db="EMBL/GenBank/DDBJ databases">
        <title>Genomic Encyclopedia of Archaeal and Bacterial Type Strains, Phase II (KMG-II): From Individual Species to Whole Genera.</title>
        <authorList>
            <person name="Goeker M."/>
        </authorList>
    </citation>
    <scope>NUCLEOTIDE SEQUENCE [LARGE SCALE GENOMIC DNA]</scope>
    <source>
        <strain evidence="2 3">DSM 25478</strain>
    </source>
</reference>
<dbReference type="Proteomes" id="UP000231693">
    <property type="component" value="Unassembled WGS sequence"/>
</dbReference>
<feature type="domain" description="Bacterial bifunctional deaminase-reductase C-terminal" evidence="1">
    <location>
        <begin position="5"/>
        <end position="179"/>
    </location>
</feature>
<dbReference type="RefSeq" id="WP_100421573.1">
    <property type="nucleotide sequence ID" value="NZ_BOOX01000004.1"/>
</dbReference>
<dbReference type="Gene3D" id="3.40.430.10">
    <property type="entry name" value="Dihydrofolate Reductase, subunit A"/>
    <property type="match status" value="1"/>
</dbReference>
<dbReference type="Pfam" id="PF01872">
    <property type="entry name" value="RibD_C"/>
    <property type="match status" value="1"/>
</dbReference>
<comment type="caution">
    <text evidence="2">The sequence shown here is derived from an EMBL/GenBank/DDBJ whole genome shotgun (WGS) entry which is preliminary data.</text>
</comment>
<dbReference type="SUPFAM" id="SSF53597">
    <property type="entry name" value="Dihydrofolate reductase-like"/>
    <property type="match status" value="1"/>
</dbReference>
<evidence type="ECO:0000313" key="3">
    <source>
        <dbReference type="Proteomes" id="UP000231693"/>
    </source>
</evidence>
<dbReference type="InterPro" id="IPR024072">
    <property type="entry name" value="DHFR-like_dom_sf"/>
</dbReference>
<name>A0A2M9CZH1_9CELL</name>
<keyword evidence="3" id="KW-1185">Reference proteome</keyword>
<dbReference type="InterPro" id="IPR002734">
    <property type="entry name" value="RibDG_C"/>
</dbReference>
<dbReference type="PANTHER" id="PTHR38011:SF11">
    <property type="entry name" value="2,5-DIAMINO-6-RIBOSYLAMINO-4(3H)-PYRIMIDINONE 5'-PHOSPHATE REDUCTASE"/>
    <property type="match status" value="1"/>
</dbReference>
<evidence type="ECO:0000259" key="1">
    <source>
        <dbReference type="Pfam" id="PF01872"/>
    </source>
</evidence>